<dbReference type="InterPro" id="IPR029016">
    <property type="entry name" value="GAF-like_dom_sf"/>
</dbReference>
<dbReference type="InterPro" id="IPR035965">
    <property type="entry name" value="PAS-like_dom_sf"/>
</dbReference>
<evidence type="ECO:0000259" key="14">
    <source>
        <dbReference type="PROSITE" id="PS50110"/>
    </source>
</evidence>
<protein>
    <recommendedName>
        <fullName evidence="2">histidine kinase</fullName>
        <ecNumber evidence="2">2.7.13.3</ecNumber>
    </recommendedName>
</protein>
<dbReference type="InterPro" id="IPR009219">
    <property type="entry name" value="Bactrphtchr_CheY"/>
</dbReference>
<dbReference type="Gene3D" id="3.30.450.20">
    <property type="entry name" value="PAS domain"/>
    <property type="match status" value="1"/>
</dbReference>
<reference evidence="16" key="1">
    <citation type="journal article" date="2017" name="J. Biotechnol.">
        <title>Complete genome sequence of Novosphingobium resinovorum SA1, a versatile xenobiotic-degrading bacterium capable of utilizing sulfanilic acid.</title>
        <authorList>
            <person name="Hegedus B."/>
            <person name="Kos P.B."/>
            <person name="Balint B."/>
            <person name="Maroti G."/>
            <person name="Gan H.M."/>
            <person name="Perei K."/>
            <person name="Rakhely G."/>
        </authorList>
    </citation>
    <scope>NUCLEOTIDE SEQUENCE [LARGE SCALE GENOMIC DNA]</scope>
    <source>
        <strain evidence="16">SA1</strain>
    </source>
</reference>
<evidence type="ECO:0000256" key="9">
    <source>
        <dbReference type="ARBA" id="ARBA00022840"/>
    </source>
</evidence>
<dbReference type="InterPro" id="IPR013654">
    <property type="entry name" value="PAS_2"/>
</dbReference>
<keyword evidence="10" id="KW-0157">Chromophore</keyword>
<dbReference type="SMART" id="SM00065">
    <property type="entry name" value="GAF"/>
    <property type="match status" value="1"/>
</dbReference>
<dbReference type="KEGG" id="nre:BES08_27605"/>
<dbReference type="SUPFAM" id="SSF55785">
    <property type="entry name" value="PYP-like sensor domain (PAS domain)"/>
    <property type="match status" value="1"/>
</dbReference>
<dbReference type="EC" id="2.7.13.3" evidence="2"/>
<evidence type="ECO:0000256" key="10">
    <source>
        <dbReference type="ARBA" id="ARBA00022991"/>
    </source>
</evidence>
<organism evidence="15 16">
    <name type="scientific">Novosphingobium resinovorum</name>
    <dbReference type="NCBI Taxonomy" id="158500"/>
    <lineage>
        <taxon>Bacteria</taxon>
        <taxon>Pseudomonadati</taxon>
        <taxon>Pseudomonadota</taxon>
        <taxon>Alphaproteobacteria</taxon>
        <taxon>Sphingomonadales</taxon>
        <taxon>Sphingomonadaceae</taxon>
        <taxon>Novosphingobium</taxon>
    </lineage>
</organism>
<evidence type="ECO:0000256" key="5">
    <source>
        <dbReference type="ARBA" id="ARBA00022606"/>
    </source>
</evidence>
<dbReference type="PRINTS" id="PR01033">
    <property type="entry name" value="PHYTOCHROME"/>
</dbReference>
<dbReference type="Pfam" id="PF00360">
    <property type="entry name" value="PHY"/>
    <property type="match status" value="1"/>
</dbReference>
<evidence type="ECO:0000313" key="15">
    <source>
        <dbReference type="EMBL" id="AOR80609.1"/>
    </source>
</evidence>
<evidence type="ECO:0000259" key="13">
    <source>
        <dbReference type="PROSITE" id="PS50046"/>
    </source>
</evidence>
<keyword evidence="8 15" id="KW-0418">Kinase</keyword>
<dbReference type="InterPro" id="IPR001294">
    <property type="entry name" value="Phytochrome"/>
</dbReference>
<dbReference type="InterPro" id="IPR013515">
    <property type="entry name" value="Phytochrome_cen-reg"/>
</dbReference>
<accession>A0A1D8AET1</accession>
<keyword evidence="6" id="KW-0808">Transferase</keyword>
<keyword evidence="5" id="KW-0716">Sensory transduction</keyword>
<evidence type="ECO:0000256" key="3">
    <source>
        <dbReference type="ARBA" id="ARBA00022543"/>
    </source>
</evidence>
<keyword evidence="3" id="KW-0600">Photoreceptor protein</keyword>
<proteinExistence type="predicted"/>
<dbReference type="Pfam" id="PF08446">
    <property type="entry name" value="PAS_2"/>
    <property type="match status" value="1"/>
</dbReference>
<dbReference type="Pfam" id="PF01590">
    <property type="entry name" value="GAF"/>
    <property type="match status" value="1"/>
</dbReference>
<dbReference type="Pfam" id="PF07536">
    <property type="entry name" value="HWE_HK"/>
    <property type="match status" value="1"/>
</dbReference>
<dbReference type="InterPro" id="IPR043150">
    <property type="entry name" value="Phytochrome_PHY_sf"/>
</dbReference>
<dbReference type="PANTHER" id="PTHR41523:SF7">
    <property type="entry name" value="HISTIDINE KINASE"/>
    <property type="match status" value="1"/>
</dbReference>
<dbReference type="PIRSF" id="PIRSF036397">
    <property type="entry name" value="Bactrphtchrm_rec"/>
    <property type="match status" value="1"/>
</dbReference>
<evidence type="ECO:0000256" key="11">
    <source>
        <dbReference type="ARBA" id="ARBA00023170"/>
    </source>
</evidence>
<dbReference type="PROSITE" id="PS50110">
    <property type="entry name" value="RESPONSE_REGULATORY"/>
    <property type="match status" value="1"/>
</dbReference>
<sequence>MAKLPAMTVDLTNCDREPIQIPGSIQPHGAMLVVSPTDFTLLFASVNAGDLLGNGAAIKPGMPLAEIIGAEAAHSVRNASAKAGGSEIAGVELGMTVLHGTDPVDMIVHSHKDRLIVEFEPSLDGAKSAKDALDLTQGLMRRVNVETEVGALAKSGARLVRAMLGFDRVMVYQFLHNGAGRVIAEAKQPELESFMGQHFPASDIPYQARRLYKLNTIRTIADASYAPVPLEPAIKPGELPIDMSFAQLRSVSPIHCQYLQNMGVHASMSISILIDGELWGLISCHHESPKVVPVPLRVGAELFGHYFSLQISVAERRAHIVASSVARERLDKILAGLAVDETLMEGLRDHLDAFSELFDCDGVGLWAENQWTASGVTPTHDEALELVRYLAGEEQVHPRSASSQLALWHTQDLRKLTGQVNFGQSVAGVIAIPLTSMPRDYLLIFRSEEAHEIEWAGKPTKLVIDTPDGQRLTPRGSFETWREEVRGQSRPWSETDLTAADTVRTYLRDVFLKQNEITAEERGRLDQRRRMLNDELNHRVKNIITLIKSIAVQTGAHAGSVEDYSSSFEGRLRALAFAHDQSLSAAVGGDLATLIEAEAGLHRYGSETERVIAAGAKIRLNDRAFGTLALVVHELMTNAAKYGALSVPTGRLDISWTFSESEGCEIRWTETGGPPTLAPSRQGFGSKLIQTTMVYDLGGLVDLDYLESGLVARLVIPPKFASLVAEGSPPAPSEAVDAGTGAAVPGLDGLSILLVEDQSLIALDTEELLRQLGAKEVRLSPDAAHAMRSLGSYKPDAAVLDFNLGDDTSEPIADHLVALGIPFVFATGYGDNVMIPEHLRDVPVVRKPAGAKSLLNQLAEAYENLRSGE</sequence>
<dbReference type="InterPro" id="IPR016132">
    <property type="entry name" value="Phyto_chromo_attachment"/>
</dbReference>
<dbReference type="Proteomes" id="UP000094626">
    <property type="component" value="Plasmid pSA2"/>
</dbReference>
<dbReference type="EMBL" id="CP017077">
    <property type="protein sequence ID" value="AOR80609.1"/>
    <property type="molecule type" value="Genomic_DNA"/>
</dbReference>
<keyword evidence="7" id="KW-0547">Nucleotide-binding</keyword>
<geneLocation type="plasmid" evidence="15 16">
    <name>pSA2</name>
</geneLocation>
<evidence type="ECO:0000256" key="4">
    <source>
        <dbReference type="ARBA" id="ARBA00022553"/>
    </source>
</evidence>
<dbReference type="PANTHER" id="PTHR41523">
    <property type="entry name" value="TWO-COMPONENT SYSTEM SENSOR PROTEIN"/>
    <property type="match status" value="1"/>
</dbReference>
<feature type="domain" description="Response regulatory" evidence="14">
    <location>
        <begin position="751"/>
        <end position="862"/>
    </location>
</feature>
<dbReference type="GO" id="GO:0009881">
    <property type="term" value="F:photoreceptor activity"/>
    <property type="evidence" value="ECO:0007669"/>
    <property type="project" value="UniProtKB-KW"/>
</dbReference>
<evidence type="ECO:0000256" key="7">
    <source>
        <dbReference type="ARBA" id="ARBA00022741"/>
    </source>
</evidence>
<dbReference type="SUPFAM" id="SSF52172">
    <property type="entry name" value="CheY-like"/>
    <property type="match status" value="1"/>
</dbReference>
<gene>
    <name evidence="15" type="ORF">BES08_27605</name>
</gene>
<dbReference type="SUPFAM" id="SSF55781">
    <property type="entry name" value="GAF domain-like"/>
    <property type="match status" value="2"/>
</dbReference>
<dbReference type="SMART" id="SM00911">
    <property type="entry name" value="HWE_HK"/>
    <property type="match status" value="1"/>
</dbReference>
<dbReference type="Gene3D" id="3.40.50.2300">
    <property type="match status" value="1"/>
</dbReference>
<keyword evidence="11" id="KW-0675">Receptor</keyword>
<dbReference type="GO" id="GO:0005524">
    <property type="term" value="F:ATP binding"/>
    <property type="evidence" value="ECO:0007669"/>
    <property type="project" value="UniProtKB-KW"/>
</dbReference>
<evidence type="ECO:0000256" key="1">
    <source>
        <dbReference type="ARBA" id="ARBA00000085"/>
    </source>
</evidence>
<feature type="modified residue" description="4-aspartylphosphate" evidence="12">
    <location>
        <position position="801"/>
    </location>
</feature>
<evidence type="ECO:0000256" key="8">
    <source>
        <dbReference type="ARBA" id="ARBA00022777"/>
    </source>
</evidence>
<keyword evidence="15" id="KW-0614">Plasmid</keyword>
<dbReference type="GO" id="GO:0004673">
    <property type="term" value="F:protein histidine kinase activity"/>
    <property type="evidence" value="ECO:0007669"/>
    <property type="project" value="UniProtKB-EC"/>
</dbReference>
<comment type="catalytic activity">
    <reaction evidence="1">
        <text>ATP + protein L-histidine = ADP + protein N-phospho-L-histidine.</text>
        <dbReference type="EC" id="2.7.13.3"/>
    </reaction>
</comment>
<dbReference type="PROSITE" id="PS50046">
    <property type="entry name" value="PHYTOCHROME_2"/>
    <property type="match status" value="1"/>
</dbReference>
<evidence type="ECO:0000256" key="2">
    <source>
        <dbReference type="ARBA" id="ARBA00012438"/>
    </source>
</evidence>
<keyword evidence="16" id="KW-1185">Reference proteome</keyword>
<dbReference type="GO" id="GO:0006355">
    <property type="term" value="P:regulation of DNA-templated transcription"/>
    <property type="evidence" value="ECO:0007669"/>
    <property type="project" value="InterPro"/>
</dbReference>
<keyword evidence="4 12" id="KW-0597">Phosphoprotein</keyword>
<dbReference type="InterPro" id="IPR036890">
    <property type="entry name" value="HATPase_C_sf"/>
</dbReference>
<dbReference type="InterPro" id="IPR011102">
    <property type="entry name" value="Sig_transdc_His_kinase_HWE"/>
</dbReference>
<dbReference type="Gene3D" id="3.30.565.10">
    <property type="entry name" value="Histidine kinase-like ATPase, C-terminal domain"/>
    <property type="match status" value="1"/>
</dbReference>
<dbReference type="InterPro" id="IPR003018">
    <property type="entry name" value="GAF"/>
</dbReference>
<evidence type="ECO:0000256" key="12">
    <source>
        <dbReference type="PROSITE-ProRule" id="PRU00169"/>
    </source>
</evidence>
<dbReference type="Gene3D" id="3.30.450.270">
    <property type="match status" value="1"/>
</dbReference>
<dbReference type="GO" id="GO:0009584">
    <property type="term" value="P:detection of visible light"/>
    <property type="evidence" value="ECO:0007669"/>
    <property type="project" value="InterPro"/>
</dbReference>
<keyword evidence="9" id="KW-0067">ATP-binding</keyword>
<dbReference type="GO" id="GO:0000160">
    <property type="term" value="P:phosphorelay signal transduction system"/>
    <property type="evidence" value="ECO:0007669"/>
    <property type="project" value="InterPro"/>
</dbReference>
<dbReference type="OrthoDB" id="9760752at2"/>
<name>A0A1D8AET1_9SPHN</name>
<dbReference type="AlphaFoldDB" id="A0A1D8AET1"/>
<evidence type="ECO:0000313" key="16">
    <source>
        <dbReference type="Proteomes" id="UP000094626"/>
    </source>
</evidence>
<dbReference type="InterPro" id="IPR011006">
    <property type="entry name" value="CheY-like_superfamily"/>
</dbReference>
<dbReference type="Gene3D" id="3.30.450.40">
    <property type="match status" value="1"/>
</dbReference>
<feature type="domain" description="Phytochrome chromophore attachment site" evidence="13">
    <location>
        <begin position="148"/>
        <end position="305"/>
    </location>
</feature>
<evidence type="ECO:0000256" key="6">
    <source>
        <dbReference type="ARBA" id="ARBA00022679"/>
    </source>
</evidence>
<dbReference type="InterPro" id="IPR001789">
    <property type="entry name" value="Sig_transdc_resp-reg_receiver"/>
</dbReference>